<accession>A0A139X860</accession>
<keyword evidence="3" id="KW-0808">Transferase</keyword>
<organism evidence="7 8">
    <name type="scientific">Scytonema hofmannii PCC 7110</name>
    <dbReference type="NCBI Taxonomy" id="128403"/>
    <lineage>
        <taxon>Bacteria</taxon>
        <taxon>Bacillati</taxon>
        <taxon>Cyanobacteriota</taxon>
        <taxon>Cyanophyceae</taxon>
        <taxon>Nostocales</taxon>
        <taxon>Scytonemataceae</taxon>
        <taxon>Scytonema</taxon>
    </lineage>
</organism>
<dbReference type="InterPro" id="IPR018490">
    <property type="entry name" value="cNMP-bd_dom_sf"/>
</dbReference>
<evidence type="ECO:0000313" key="8">
    <source>
        <dbReference type="Proteomes" id="UP000076925"/>
    </source>
</evidence>
<dbReference type="GO" id="GO:0004673">
    <property type="term" value="F:protein histidine kinase activity"/>
    <property type="evidence" value="ECO:0007669"/>
    <property type="project" value="UniProtKB-EC"/>
</dbReference>
<reference evidence="7 8" key="1">
    <citation type="journal article" date="2013" name="Genome Biol. Evol.">
        <title>Genomes of Stigonematalean cyanobacteria (subsection V) and the evolution of oxygenic photosynthesis from prokaryotes to plastids.</title>
        <authorList>
            <person name="Dagan T."/>
            <person name="Roettger M."/>
            <person name="Stucken K."/>
            <person name="Landan G."/>
            <person name="Koch R."/>
            <person name="Major P."/>
            <person name="Gould S.B."/>
            <person name="Goremykin V.V."/>
            <person name="Rippka R."/>
            <person name="Tandeau de Marsac N."/>
            <person name="Gugger M."/>
            <person name="Lockhart P.J."/>
            <person name="Allen J.F."/>
            <person name="Brune I."/>
            <person name="Maus I."/>
            <person name="Puhler A."/>
            <person name="Martin W.F."/>
        </authorList>
    </citation>
    <scope>NUCLEOTIDE SEQUENCE [LARGE SCALE GENOMIC DNA]</scope>
    <source>
        <strain evidence="7 8">PCC 7110</strain>
    </source>
</reference>
<dbReference type="SUPFAM" id="SSF55874">
    <property type="entry name" value="ATPase domain of HSP90 chaperone/DNA topoisomerase II/histidine kinase"/>
    <property type="match status" value="1"/>
</dbReference>
<evidence type="ECO:0000259" key="6">
    <source>
        <dbReference type="PROSITE" id="PS50109"/>
    </source>
</evidence>
<keyword evidence="8" id="KW-1185">Reference proteome</keyword>
<protein>
    <recommendedName>
        <fullName evidence="2">histidine kinase</fullName>
        <ecNumber evidence="2">2.7.13.3</ecNumber>
    </recommendedName>
</protein>
<comment type="catalytic activity">
    <reaction evidence="1">
        <text>ATP + protein L-histidine = ADP + protein N-phospho-L-histidine.</text>
        <dbReference type="EC" id="2.7.13.3"/>
    </reaction>
</comment>
<dbReference type="Gene3D" id="2.60.120.10">
    <property type="entry name" value="Jelly Rolls"/>
    <property type="match status" value="1"/>
</dbReference>
<evidence type="ECO:0000313" key="7">
    <source>
        <dbReference type="EMBL" id="KYC40878.1"/>
    </source>
</evidence>
<dbReference type="CDD" id="cd00038">
    <property type="entry name" value="CAP_ED"/>
    <property type="match status" value="1"/>
</dbReference>
<sequence length="478" mass="52818">MLELLHKIPLFKNLTENQLMCLMNGTHIRLNPGDLLFKQGEPAKCFYVVFEGAIRLTREISNQEVVLATYEAGTFFGEVPLLAGTLHLASGQAVGQCHVYCLHEEEFWQMLMFCPSVRQAVLGFMANRMQELQMLSQQHDKLISLGTLAAGLAHELGNPTAAARRATGQLHDTVNILHNLSLESIKQHLTPDQLEYLLEIKRKAIEQTAQPGEFDPSVQMDLEDELTDWLETHGVADGWKLVPTLVAAGVNTQQLEVIGKQVSANGLSGVLTWLEATLAVASVVNVLDQGVTRISELVNAVKAYSYMDQSPLKEVVVHEGIENTLTILSYKLRKHRIQVIREYEQNLPTIEAYGSALNQVWTNLIDNAIDALGEGGTIWVRTFSQKDCIMVEIVDNGPGIPPEIQSRIFDPFFTTKGIGAGTGLGLEIAYRIVVGQHSGDIRCFSKPGDTRFQIGLPIRSFQEMNRSKSEAALSEASA</sequence>
<evidence type="ECO:0000256" key="3">
    <source>
        <dbReference type="ARBA" id="ARBA00022777"/>
    </source>
</evidence>
<dbReference type="PROSITE" id="PS50042">
    <property type="entry name" value="CNMP_BINDING_3"/>
    <property type="match status" value="1"/>
</dbReference>
<dbReference type="PANTHER" id="PTHR43065">
    <property type="entry name" value="SENSOR HISTIDINE KINASE"/>
    <property type="match status" value="1"/>
</dbReference>
<dbReference type="PRINTS" id="PR00344">
    <property type="entry name" value="BCTRLSENSOR"/>
</dbReference>
<dbReference type="InterPro" id="IPR003594">
    <property type="entry name" value="HATPase_dom"/>
</dbReference>
<dbReference type="Pfam" id="PF00027">
    <property type="entry name" value="cNMP_binding"/>
    <property type="match status" value="1"/>
</dbReference>
<comment type="caution">
    <text evidence="7">The sequence shown here is derived from an EMBL/GenBank/DDBJ whole genome shotgun (WGS) entry which is preliminary data.</text>
</comment>
<dbReference type="Gene3D" id="3.30.565.10">
    <property type="entry name" value="Histidine kinase-like ATPase, C-terminal domain"/>
    <property type="match status" value="1"/>
</dbReference>
<dbReference type="Pfam" id="PF02518">
    <property type="entry name" value="HATPase_c"/>
    <property type="match status" value="1"/>
</dbReference>
<gene>
    <name evidence="7" type="ORF">WA1_24985</name>
</gene>
<dbReference type="AlphaFoldDB" id="A0A139X860"/>
<evidence type="ECO:0000256" key="2">
    <source>
        <dbReference type="ARBA" id="ARBA00012438"/>
    </source>
</evidence>
<dbReference type="EC" id="2.7.13.3" evidence="2"/>
<proteinExistence type="predicted"/>
<dbReference type="STRING" id="128403.WA1_24985"/>
<evidence type="ECO:0000259" key="5">
    <source>
        <dbReference type="PROSITE" id="PS50042"/>
    </source>
</evidence>
<keyword evidence="3" id="KW-0418">Kinase</keyword>
<dbReference type="OrthoDB" id="9773246at2"/>
<dbReference type="InterPro" id="IPR004358">
    <property type="entry name" value="Sig_transdc_His_kin-like_C"/>
</dbReference>
<dbReference type="EMBL" id="ANNX02000026">
    <property type="protein sequence ID" value="KYC40878.1"/>
    <property type="molecule type" value="Genomic_DNA"/>
</dbReference>
<dbReference type="PROSITE" id="PS50109">
    <property type="entry name" value="HIS_KIN"/>
    <property type="match status" value="1"/>
</dbReference>
<dbReference type="InterPro" id="IPR014710">
    <property type="entry name" value="RmlC-like_jellyroll"/>
</dbReference>
<dbReference type="SMART" id="SM00387">
    <property type="entry name" value="HATPase_c"/>
    <property type="match status" value="1"/>
</dbReference>
<dbReference type="InterPro" id="IPR000595">
    <property type="entry name" value="cNMP-bd_dom"/>
</dbReference>
<dbReference type="GO" id="GO:0000160">
    <property type="term" value="P:phosphorelay signal transduction system"/>
    <property type="evidence" value="ECO:0007669"/>
    <property type="project" value="UniProtKB-KW"/>
</dbReference>
<evidence type="ECO:0000256" key="4">
    <source>
        <dbReference type="ARBA" id="ARBA00023012"/>
    </source>
</evidence>
<name>A0A139X860_9CYAN</name>
<dbReference type="SUPFAM" id="SSF51206">
    <property type="entry name" value="cAMP-binding domain-like"/>
    <property type="match status" value="1"/>
</dbReference>
<keyword evidence="4" id="KW-0902">Two-component regulatory system</keyword>
<dbReference type="SMART" id="SM00100">
    <property type="entry name" value="cNMP"/>
    <property type="match status" value="1"/>
</dbReference>
<dbReference type="InterPro" id="IPR036890">
    <property type="entry name" value="HATPase_C_sf"/>
</dbReference>
<dbReference type="Proteomes" id="UP000076925">
    <property type="component" value="Unassembled WGS sequence"/>
</dbReference>
<feature type="domain" description="Cyclic nucleotide-binding" evidence="5">
    <location>
        <begin position="10"/>
        <end position="128"/>
    </location>
</feature>
<dbReference type="InterPro" id="IPR005467">
    <property type="entry name" value="His_kinase_dom"/>
</dbReference>
<evidence type="ECO:0000256" key="1">
    <source>
        <dbReference type="ARBA" id="ARBA00000085"/>
    </source>
</evidence>
<dbReference type="RefSeq" id="WP_017739803.1">
    <property type="nucleotide sequence ID" value="NZ_KQ976354.1"/>
</dbReference>
<dbReference type="PANTHER" id="PTHR43065:SF48">
    <property type="entry name" value="HISTIDINE KINASE"/>
    <property type="match status" value="1"/>
</dbReference>
<feature type="domain" description="Histidine kinase" evidence="6">
    <location>
        <begin position="283"/>
        <end position="460"/>
    </location>
</feature>
<dbReference type="Gene3D" id="1.10.287.130">
    <property type="match status" value="1"/>
</dbReference>